<dbReference type="InterPro" id="IPR051863">
    <property type="entry name" value="HIPP"/>
</dbReference>
<dbReference type="FunCoup" id="A0A2R6S249">
    <property type="interactions" value="71"/>
</dbReference>
<feature type="domain" description="HMA" evidence="7">
    <location>
        <begin position="1"/>
        <end position="68"/>
    </location>
</feature>
<evidence type="ECO:0000256" key="3">
    <source>
        <dbReference type="ARBA" id="ARBA00022723"/>
    </source>
</evidence>
<gene>
    <name evidence="8" type="ORF">CEY00_Acc00867</name>
</gene>
<dbReference type="OMA" id="CKAKEAM"/>
<dbReference type="InParanoid" id="A0A2R6S249"/>
<comment type="caution">
    <text evidence="8">The sequence shown here is derived from an EMBL/GenBank/DDBJ whole genome shotgun (WGS) entry which is preliminary data.</text>
</comment>
<evidence type="ECO:0000256" key="5">
    <source>
        <dbReference type="ARBA" id="ARBA00023289"/>
    </source>
</evidence>
<dbReference type="GO" id="GO:0016020">
    <property type="term" value="C:membrane"/>
    <property type="evidence" value="ECO:0007669"/>
    <property type="project" value="UniProtKB-SubCell"/>
</dbReference>
<dbReference type="Pfam" id="PF00403">
    <property type="entry name" value="HMA"/>
    <property type="match status" value="1"/>
</dbReference>
<comment type="subcellular location">
    <subcellularLocation>
        <location evidence="1">Membrane</location>
        <topology evidence="1">Peripheral membrane protein</topology>
    </subcellularLocation>
</comment>
<dbReference type="InterPro" id="IPR036163">
    <property type="entry name" value="HMA_dom_sf"/>
</dbReference>
<evidence type="ECO:0000256" key="2">
    <source>
        <dbReference type="ARBA" id="ARBA00022481"/>
    </source>
</evidence>
<reference evidence="9" key="2">
    <citation type="journal article" date="2018" name="BMC Genomics">
        <title>A manually annotated Actinidia chinensis var. chinensis (kiwifruit) genome highlights the challenges associated with draft genomes and gene prediction in plants.</title>
        <authorList>
            <person name="Pilkington S.M."/>
            <person name="Crowhurst R."/>
            <person name="Hilario E."/>
            <person name="Nardozza S."/>
            <person name="Fraser L."/>
            <person name="Peng Y."/>
            <person name="Gunaseelan K."/>
            <person name="Simpson R."/>
            <person name="Tahir J."/>
            <person name="Deroles S.C."/>
            <person name="Templeton K."/>
            <person name="Luo Z."/>
            <person name="Davy M."/>
            <person name="Cheng C."/>
            <person name="McNeilage M."/>
            <person name="Scaglione D."/>
            <person name="Liu Y."/>
            <person name="Zhang Q."/>
            <person name="Datson P."/>
            <person name="De Silva N."/>
            <person name="Gardiner S.E."/>
            <person name="Bassett H."/>
            <person name="Chagne D."/>
            <person name="McCallum J."/>
            <person name="Dzierzon H."/>
            <person name="Deng C."/>
            <person name="Wang Y.Y."/>
            <person name="Barron L."/>
            <person name="Manako K."/>
            <person name="Bowen J."/>
            <person name="Foster T.M."/>
            <person name="Erridge Z.A."/>
            <person name="Tiffin H."/>
            <person name="Waite C.N."/>
            <person name="Davies K.M."/>
            <person name="Grierson E.P."/>
            <person name="Laing W.A."/>
            <person name="Kirk R."/>
            <person name="Chen X."/>
            <person name="Wood M."/>
            <person name="Montefiori M."/>
            <person name="Brummell D.A."/>
            <person name="Schwinn K.E."/>
            <person name="Catanach A."/>
            <person name="Fullerton C."/>
            <person name="Li D."/>
            <person name="Meiyalaghan S."/>
            <person name="Nieuwenhuizen N."/>
            <person name="Read N."/>
            <person name="Prakash R."/>
            <person name="Hunter D."/>
            <person name="Zhang H."/>
            <person name="McKenzie M."/>
            <person name="Knabel M."/>
            <person name="Harris A."/>
            <person name="Allan A.C."/>
            <person name="Gleave A."/>
            <person name="Chen A."/>
            <person name="Janssen B.J."/>
            <person name="Plunkett B."/>
            <person name="Ampomah-Dwamena C."/>
            <person name="Voogd C."/>
            <person name="Leif D."/>
            <person name="Lafferty D."/>
            <person name="Souleyre E.J.F."/>
            <person name="Varkonyi-Gasic E."/>
            <person name="Gambi F."/>
            <person name="Hanley J."/>
            <person name="Yao J.L."/>
            <person name="Cheung J."/>
            <person name="David K.M."/>
            <person name="Warren B."/>
            <person name="Marsh K."/>
            <person name="Snowden K.C."/>
            <person name="Lin-Wang K."/>
            <person name="Brian L."/>
            <person name="Martinez-Sanchez M."/>
            <person name="Wang M."/>
            <person name="Ileperuma N."/>
            <person name="Macnee N."/>
            <person name="Campin R."/>
            <person name="McAtee P."/>
            <person name="Drummond R.S.M."/>
            <person name="Espley R.V."/>
            <person name="Ireland H.S."/>
            <person name="Wu R."/>
            <person name="Atkinson R.G."/>
            <person name="Karunairetnam S."/>
            <person name="Bulley S."/>
            <person name="Chunkath S."/>
            <person name="Hanley Z."/>
            <person name="Storey R."/>
            <person name="Thrimawithana A.H."/>
            <person name="Thomson S."/>
            <person name="David C."/>
            <person name="Testolin R."/>
            <person name="Huang H."/>
            <person name="Hellens R.P."/>
            <person name="Schaffer R.J."/>
        </authorList>
    </citation>
    <scope>NUCLEOTIDE SEQUENCE [LARGE SCALE GENOMIC DNA]</scope>
    <source>
        <strain evidence="9">cv. Red5</strain>
    </source>
</reference>
<evidence type="ECO:0000259" key="7">
    <source>
        <dbReference type="PROSITE" id="PS50846"/>
    </source>
</evidence>
<keyword evidence="4" id="KW-0449">Lipoprotein</keyword>
<evidence type="ECO:0000256" key="1">
    <source>
        <dbReference type="ARBA" id="ARBA00004170"/>
    </source>
</evidence>
<sequence>MKKTVLRVSINCQKCKKQVLKAVTKLEGINSVAVDGEKWTLTVIGVVDPVCVVKQIRKIGKTAEILTVGPPKPKSPESEKTKAKPLPHCCKDCQLVAVLPYESGICSIL</sequence>
<proteinExistence type="inferred from homology"/>
<dbReference type="OrthoDB" id="691258at2759"/>
<organism evidence="8 9">
    <name type="scientific">Actinidia chinensis var. chinensis</name>
    <name type="common">Chinese soft-hair kiwi</name>
    <dbReference type="NCBI Taxonomy" id="1590841"/>
    <lineage>
        <taxon>Eukaryota</taxon>
        <taxon>Viridiplantae</taxon>
        <taxon>Streptophyta</taxon>
        <taxon>Embryophyta</taxon>
        <taxon>Tracheophyta</taxon>
        <taxon>Spermatophyta</taxon>
        <taxon>Magnoliopsida</taxon>
        <taxon>eudicotyledons</taxon>
        <taxon>Gunneridae</taxon>
        <taxon>Pentapetalae</taxon>
        <taxon>asterids</taxon>
        <taxon>Ericales</taxon>
        <taxon>Actinidiaceae</taxon>
        <taxon>Actinidia</taxon>
    </lineage>
</organism>
<dbReference type="SUPFAM" id="SSF55008">
    <property type="entry name" value="HMA, heavy metal-associated domain"/>
    <property type="match status" value="1"/>
</dbReference>
<evidence type="ECO:0000313" key="9">
    <source>
        <dbReference type="Proteomes" id="UP000241394"/>
    </source>
</evidence>
<keyword evidence="2" id="KW-0488">Methylation</keyword>
<dbReference type="PROSITE" id="PS50846">
    <property type="entry name" value="HMA_2"/>
    <property type="match status" value="1"/>
</dbReference>
<accession>A0A2R6S249</accession>
<evidence type="ECO:0000256" key="4">
    <source>
        <dbReference type="ARBA" id="ARBA00023288"/>
    </source>
</evidence>
<dbReference type="Proteomes" id="UP000241394">
    <property type="component" value="Chromosome LG1"/>
</dbReference>
<name>A0A2R6S249_ACTCC</name>
<comment type="similarity">
    <text evidence="6">Belongs to the HIPP family.</text>
</comment>
<protein>
    <submittedName>
        <fullName evidence="8">Heavy metal-associated isoprenylated plant protein</fullName>
    </submittedName>
</protein>
<keyword evidence="9" id="KW-1185">Reference proteome</keyword>
<dbReference type="PANTHER" id="PTHR45811:SF33">
    <property type="entry name" value="HEAVY METAL-ASSOCIATED ISOPRENYLATED PLANT PROTEIN 2-RELATED"/>
    <property type="match status" value="1"/>
</dbReference>
<dbReference type="GO" id="GO:0046872">
    <property type="term" value="F:metal ion binding"/>
    <property type="evidence" value="ECO:0007669"/>
    <property type="project" value="UniProtKB-KW"/>
</dbReference>
<keyword evidence="5" id="KW-0636">Prenylation</keyword>
<dbReference type="PANTHER" id="PTHR45811">
    <property type="entry name" value="COPPER TRANSPORT PROTEIN FAMILY-RELATED"/>
    <property type="match status" value="1"/>
</dbReference>
<dbReference type="EMBL" id="NKQK01000001">
    <property type="protein sequence ID" value="PSS36357.1"/>
    <property type="molecule type" value="Genomic_DNA"/>
</dbReference>
<dbReference type="Gramene" id="PSS36357">
    <property type="protein sequence ID" value="PSS36357"/>
    <property type="gene ID" value="CEY00_Acc00867"/>
</dbReference>
<evidence type="ECO:0000313" key="8">
    <source>
        <dbReference type="EMBL" id="PSS36357.1"/>
    </source>
</evidence>
<keyword evidence="3" id="KW-0479">Metal-binding</keyword>
<dbReference type="GO" id="GO:0009626">
    <property type="term" value="P:plant-type hypersensitive response"/>
    <property type="evidence" value="ECO:0007669"/>
    <property type="project" value="UniProtKB-KW"/>
</dbReference>
<dbReference type="STRING" id="1590841.A0A2R6S249"/>
<reference evidence="8 9" key="1">
    <citation type="submission" date="2017-07" db="EMBL/GenBank/DDBJ databases">
        <title>An improved, manually edited Actinidia chinensis var. chinensis (kiwifruit) genome highlights the challenges associated with draft genomes and gene prediction in plants.</title>
        <authorList>
            <person name="Pilkington S."/>
            <person name="Crowhurst R."/>
            <person name="Hilario E."/>
            <person name="Nardozza S."/>
            <person name="Fraser L."/>
            <person name="Peng Y."/>
            <person name="Gunaseelan K."/>
            <person name="Simpson R."/>
            <person name="Tahir J."/>
            <person name="Deroles S."/>
            <person name="Templeton K."/>
            <person name="Luo Z."/>
            <person name="Davy M."/>
            <person name="Cheng C."/>
            <person name="Mcneilage M."/>
            <person name="Scaglione D."/>
            <person name="Liu Y."/>
            <person name="Zhang Q."/>
            <person name="Datson P."/>
            <person name="De Silva N."/>
            <person name="Gardiner S."/>
            <person name="Bassett H."/>
            <person name="Chagne D."/>
            <person name="Mccallum J."/>
            <person name="Dzierzon H."/>
            <person name="Deng C."/>
            <person name="Wang Y.-Y."/>
            <person name="Barron N."/>
            <person name="Manako K."/>
            <person name="Bowen J."/>
            <person name="Foster T."/>
            <person name="Erridge Z."/>
            <person name="Tiffin H."/>
            <person name="Waite C."/>
            <person name="Davies K."/>
            <person name="Grierson E."/>
            <person name="Laing W."/>
            <person name="Kirk R."/>
            <person name="Chen X."/>
            <person name="Wood M."/>
            <person name="Montefiori M."/>
            <person name="Brummell D."/>
            <person name="Schwinn K."/>
            <person name="Catanach A."/>
            <person name="Fullerton C."/>
            <person name="Li D."/>
            <person name="Meiyalaghan S."/>
            <person name="Nieuwenhuizen N."/>
            <person name="Read N."/>
            <person name="Prakash R."/>
            <person name="Hunter D."/>
            <person name="Zhang H."/>
            <person name="Mckenzie M."/>
            <person name="Knabel M."/>
            <person name="Harris A."/>
            <person name="Allan A."/>
            <person name="Chen A."/>
            <person name="Janssen B."/>
            <person name="Plunkett B."/>
            <person name="Dwamena C."/>
            <person name="Voogd C."/>
            <person name="Leif D."/>
            <person name="Lafferty D."/>
            <person name="Souleyre E."/>
            <person name="Varkonyi-Gasic E."/>
            <person name="Gambi F."/>
            <person name="Hanley J."/>
            <person name="Yao J.-L."/>
            <person name="Cheung J."/>
            <person name="David K."/>
            <person name="Warren B."/>
            <person name="Marsh K."/>
            <person name="Snowden K."/>
            <person name="Lin-Wang K."/>
            <person name="Brian L."/>
            <person name="Martinez-Sanchez M."/>
            <person name="Wang M."/>
            <person name="Ileperuma N."/>
            <person name="Macnee N."/>
            <person name="Campin R."/>
            <person name="Mcatee P."/>
            <person name="Drummond R."/>
            <person name="Espley R."/>
            <person name="Ireland H."/>
            <person name="Wu R."/>
            <person name="Atkinson R."/>
            <person name="Karunairetnam S."/>
            <person name="Bulley S."/>
            <person name="Chunkath S."/>
            <person name="Hanley Z."/>
            <person name="Storey R."/>
            <person name="Thrimawithana A."/>
            <person name="Thomson S."/>
            <person name="David C."/>
            <person name="Testolin R."/>
        </authorList>
    </citation>
    <scope>NUCLEOTIDE SEQUENCE [LARGE SCALE GENOMIC DNA]</scope>
    <source>
        <strain evidence="9">cv. Red5</strain>
        <tissue evidence="8">Young leaf</tissue>
    </source>
</reference>
<dbReference type="InterPro" id="IPR006121">
    <property type="entry name" value="HMA_dom"/>
</dbReference>
<dbReference type="Gene3D" id="3.30.70.100">
    <property type="match status" value="1"/>
</dbReference>
<dbReference type="AlphaFoldDB" id="A0A2R6S249"/>
<evidence type="ECO:0000256" key="6">
    <source>
        <dbReference type="ARBA" id="ARBA00024045"/>
    </source>
</evidence>